<evidence type="ECO:0000313" key="1">
    <source>
        <dbReference type="EMBL" id="SQB10302.1"/>
    </source>
</evidence>
<accession>A0A2X2TWS3</accession>
<dbReference type="Proteomes" id="UP000251853">
    <property type="component" value="Unassembled WGS sequence"/>
</dbReference>
<dbReference type="EMBL" id="UAVW01000003">
    <property type="protein sequence ID" value="SQB10302.1"/>
    <property type="molecule type" value="Genomic_DNA"/>
</dbReference>
<evidence type="ECO:0000313" key="2">
    <source>
        <dbReference type="Proteomes" id="UP000251853"/>
    </source>
</evidence>
<gene>
    <name evidence="1" type="ORF">NCTC11224_01618</name>
</gene>
<proteinExistence type="predicted"/>
<protein>
    <submittedName>
        <fullName evidence="1">Uncharacterized protein</fullName>
    </submittedName>
</protein>
<name>A0A2X2TWS3_9FIRM</name>
<reference evidence="1 2" key="1">
    <citation type="submission" date="2018-06" db="EMBL/GenBank/DDBJ databases">
        <authorList>
            <consortium name="Pathogen Informatics"/>
            <person name="Doyle S."/>
        </authorList>
    </citation>
    <scope>NUCLEOTIDE SEQUENCE [LARGE SCALE GENOMIC DNA]</scope>
    <source>
        <strain evidence="1 2">NCTC11224</strain>
    </source>
</reference>
<keyword evidence="2" id="KW-1185">Reference proteome</keyword>
<dbReference type="AlphaFoldDB" id="A0A2X2TWS3"/>
<dbReference type="RefSeq" id="WP_112481692.1">
    <property type="nucleotide sequence ID" value="NZ_JAIWZC010000001.1"/>
</dbReference>
<organism evidence="1 2">
    <name type="scientific">Enterocloster clostridioformis</name>
    <dbReference type="NCBI Taxonomy" id="1531"/>
    <lineage>
        <taxon>Bacteria</taxon>
        <taxon>Bacillati</taxon>
        <taxon>Bacillota</taxon>
        <taxon>Clostridia</taxon>
        <taxon>Lachnospirales</taxon>
        <taxon>Lachnospiraceae</taxon>
        <taxon>Enterocloster</taxon>
    </lineage>
</organism>
<sequence length="67" mass="7744">MRMYKTDDIIEILQDSKEYDNKYVGFEVNEKGNLIITLKEHAPGWRDSDGFGEAVEELELLESAGEY</sequence>